<dbReference type="AlphaFoldDB" id="A0A7D5K7S0"/>
<evidence type="ECO:0000313" key="2">
    <source>
        <dbReference type="Proteomes" id="UP000509750"/>
    </source>
</evidence>
<reference evidence="1 2" key="1">
    <citation type="submission" date="2020-07" db="EMBL/GenBank/DDBJ databases">
        <title>Gai3-2, isolated from salt lake.</title>
        <authorList>
            <person name="Cui H."/>
            <person name="Shi X."/>
        </authorList>
    </citation>
    <scope>NUCLEOTIDE SEQUENCE [LARGE SCALE GENOMIC DNA]</scope>
    <source>
        <strain evidence="1 2">Gai3-2</strain>
    </source>
</reference>
<dbReference type="GeneID" id="56029050"/>
<dbReference type="KEGG" id="halg:HUG10_09415"/>
<accession>A0A7D5K7S0</accession>
<keyword evidence="2" id="KW-1185">Reference proteome</keyword>
<dbReference type="OrthoDB" id="335831at2157"/>
<proteinExistence type="predicted"/>
<dbReference type="Proteomes" id="UP000509750">
    <property type="component" value="Chromosome"/>
</dbReference>
<evidence type="ECO:0008006" key="3">
    <source>
        <dbReference type="Google" id="ProtNLM"/>
    </source>
</evidence>
<evidence type="ECO:0000313" key="1">
    <source>
        <dbReference type="EMBL" id="QLG27759.1"/>
    </source>
</evidence>
<organism evidence="1 2">
    <name type="scientific">Halorarum halophilum</name>
    <dbReference type="NCBI Taxonomy" id="2743090"/>
    <lineage>
        <taxon>Archaea</taxon>
        <taxon>Methanobacteriati</taxon>
        <taxon>Methanobacteriota</taxon>
        <taxon>Stenosarchaea group</taxon>
        <taxon>Halobacteria</taxon>
        <taxon>Halobacteriales</taxon>
        <taxon>Haloferacaceae</taxon>
        <taxon>Halorarum</taxon>
    </lineage>
</organism>
<protein>
    <recommendedName>
        <fullName evidence="3">Small CPxCG-related zinc finger protein</fullName>
    </recommendedName>
</protein>
<sequence>MLRRPHECVRCGGTIRPGEEYGAVDVLDPQGDLRVLLCRPCAADHRAFLDGELL</sequence>
<name>A0A7D5K7S0_9EURY</name>
<gene>
    <name evidence="1" type="ORF">HUG10_09415</name>
</gene>
<dbReference type="RefSeq" id="WP_179169334.1">
    <property type="nucleotide sequence ID" value="NZ_CP058529.1"/>
</dbReference>
<dbReference type="EMBL" id="CP058529">
    <property type="protein sequence ID" value="QLG27759.1"/>
    <property type="molecule type" value="Genomic_DNA"/>
</dbReference>